<evidence type="ECO:0000256" key="1">
    <source>
        <dbReference type="SAM" id="Phobius"/>
    </source>
</evidence>
<feature type="transmembrane region" description="Helical" evidence="1">
    <location>
        <begin position="113"/>
        <end position="139"/>
    </location>
</feature>
<evidence type="ECO:0000259" key="2">
    <source>
        <dbReference type="Pfam" id="PF09990"/>
    </source>
</evidence>
<keyword evidence="1" id="KW-1133">Transmembrane helix</keyword>
<keyword evidence="1" id="KW-0812">Transmembrane</keyword>
<feature type="transmembrane region" description="Helical" evidence="1">
    <location>
        <begin position="47"/>
        <end position="71"/>
    </location>
</feature>
<organism evidence="3 4">
    <name type="scientific">Sphingomonas aurea</name>
    <dbReference type="NCBI Taxonomy" id="3063994"/>
    <lineage>
        <taxon>Bacteria</taxon>
        <taxon>Pseudomonadati</taxon>
        <taxon>Pseudomonadota</taxon>
        <taxon>Alphaproteobacteria</taxon>
        <taxon>Sphingomonadales</taxon>
        <taxon>Sphingomonadaceae</taxon>
        <taxon>Sphingomonas</taxon>
    </lineage>
</organism>
<evidence type="ECO:0000313" key="4">
    <source>
        <dbReference type="Proteomes" id="UP001230685"/>
    </source>
</evidence>
<reference evidence="3 4" key="1">
    <citation type="submission" date="2023-07" db="EMBL/GenBank/DDBJ databases">
        <authorList>
            <person name="Kim M.K."/>
        </authorList>
    </citation>
    <scope>NUCLEOTIDE SEQUENCE [LARGE SCALE GENOMIC DNA]</scope>
    <source>
        <strain evidence="3 4">KR1UV-12</strain>
    </source>
</reference>
<sequence>MSARAVRRPFLHPLHAILLAFPTALFATGLANDITYLNSAEMQWSNFAAWAITGALVFGAPVLLWGAIQAFTARQTVWRRRALLYAGLLALMWMAGLVNAFKHSQDAWSSVGTAGLLLSILSTAAALAASWVGHMAVAAEGTMR</sequence>
<gene>
    <name evidence="3" type="ORF">Q5H91_06300</name>
</gene>
<keyword evidence="4" id="KW-1185">Reference proteome</keyword>
<keyword evidence="1" id="KW-0472">Membrane</keyword>
<feature type="domain" description="DUF2231" evidence="2">
    <location>
        <begin position="12"/>
        <end position="140"/>
    </location>
</feature>
<name>A0ABT9EIM2_9SPHN</name>
<dbReference type="Proteomes" id="UP001230685">
    <property type="component" value="Unassembled WGS sequence"/>
</dbReference>
<proteinExistence type="predicted"/>
<feature type="transmembrane region" description="Helical" evidence="1">
    <location>
        <begin position="83"/>
        <end position="101"/>
    </location>
</feature>
<dbReference type="EMBL" id="JAUUDS010000002">
    <property type="protein sequence ID" value="MDP1026815.1"/>
    <property type="molecule type" value="Genomic_DNA"/>
</dbReference>
<comment type="caution">
    <text evidence="3">The sequence shown here is derived from an EMBL/GenBank/DDBJ whole genome shotgun (WGS) entry which is preliminary data.</text>
</comment>
<dbReference type="InterPro" id="IPR019251">
    <property type="entry name" value="DUF2231_TM"/>
</dbReference>
<protein>
    <recommendedName>
        <fullName evidence="2">DUF2231 domain-containing protein</fullName>
    </recommendedName>
</protein>
<evidence type="ECO:0000313" key="3">
    <source>
        <dbReference type="EMBL" id="MDP1026815.1"/>
    </source>
</evidence>
<accession>A0ABT9EIM2</accession>
<dbReference type="Pfam" id="PF09990">
    <property type="entry name" value="DUF2231"/>
    <property type="match status" value="1"/>
</dbReference>
<dbReference type="RefSeq" id="WP_305172446.1">
    <property type="nucleotide sequence ID" value="NZ_JAUUDS010000002.1"/>
</dbReference>